<comment type="similarity">
    <text evidence="2 8">Belongs to the ComB family.</text>
</comment>
<dbReference type="PANTHER" id="PTHR37311">
    <property type="entry name" value="2-PHOSPHOSULFOLACTATE PHOSPHATASE-RELATED"/>
    <property type="match status" value="1"/>
</dbReference>
<dbReference type="Pfam" id="PF04029">
    <property type="entry name" value="2-ph_phosp"/>
    <property type="match status" value="1"/>
</dbReference>
<dbReference type="PANTHER" id="PTHR37311:SF1">
    <property type="entry name" value="2-PHOSPHOSULFOLACTATE PHOSPHATASE-RELATED"/>
    <property type="match status" value="1"/>
</dbReference>
<evidence type="ECO:0000256" key="2">
    <source>
        <dbReference type="ARBA" id="ARBA00009997"/>
    </source>
</evidence>
<reference evidence="9 10" key="1">
    <citation type="submission" date="2016-02" db="EMBL/GenBank/DDBJ databases">
        <title>Anaerosporomusa subterraneum gen. nov., sp. nov., a spore-forming obligate anaerobe isolated from saprolite.</title>
        <authorList>
            <person name="Choi J.K."/>
            <person name="Shah M."/>
            <person name="Yee N."/>
        </authorList>
    </citation>
    <scope>NUCLEOTIDE SEQUENCE [LARGE SCALE GENOMIC DNA]</scope>
    <source>
        <strain evidence="9 10">RU4</strain>
    </source>
</reference>
<sequence length="236" mass="25537">MQINVCLTPGEYVIEQYRDWNAVVIDVFRATSSMAAAFANKCATVIPVETVEEALQKKQTQPDALLAGERNALKVNGFDLGNSPPEFTADAVRDKTIIMSTTNGTVALVKAAESAAVYTASFVNAAAVCRTLREHSRDTVLICAGRKGEFALEDALCAGLLADRLADLAALSDSAQFARSAYREVSPQLLQRVSESRHARYLSEIGLGKDVAWCLQYDIFDVVPCFSKGKVRVVPG</sequence>
<evidence type="ECO:0000256" key="3">
    <source>
        <dbReference type="ARBA" id="ARBA00012953"/>
    </source>
</evidence>
<dbReference type="RefSeq" id="WP_066245649.1">
    <property type="nucleotide sequence ID" value="NZ_LSGP01000026.1"/>
</dbReference>
<evidence type="ECO:0000256" key="4">
    <source>
        <dbReference type="ARBA" id="ARBA00021948"/>
    </source>
</evidence>
<evidence type="ECO:0000256" key="5">
    <source>
        <dbReference type="ARBA" id="ARBA00022801"/>
    </source>
</evidence>
<dbReference type="HAMAP" id="MF_00490">
    <property type="entry name" value="ComB"/>
    <property type="match status" value="1"/>
</dbReference>
<name>A0A154BNE9_ANASB</name>
<comment type="catalytic activity">
    <reaction evidence="7 8">
        <text>(2R)-O-phospho-3-sulfolactate + H2O = (2R)-3-sulfolactate + phosphate</text>
        <dbReference type="Rhea" id="RHEA:23416"/>
        <dbReference type="ChEBI" id="CHEBI:15377"/>
        <dbReference type="ChEBI" id="CHEBI:15597"/>
        <dbReference type="ChEBI" id="CHEBI:43474"/>
        <dbReference type="ChEBI" id="CHEBI:58738"/>
        <dbReference type="EC" id="3.1.3.71"/>
    </reaction>
</comment>
<gene>
    <name evidence="8" type="primary">comB</name>
    <name evidence="9" type="ORF">AXX12_15850</name>
</gene>
<evidence type="ECO:0000256" key="8">
    <source>
        <dbReference type="HAMAP-Rule" id="MF_00490"/>
    </source>
</evidence>
<evidence type="ECO:0000256" key="6">
    <source>
        <dbReference type="ARBA" id="ARBA00022842"/>
    </source>
</evidence>
<evidence type="ECO:0000313" key="10">
    <source>
        <dbReference type="Proteomes" id="UP000076268"/>
    </source>
</evidence>
<evidence type="ECO:0000256" key="1">
    <source>
        <dbReference type="ARBA" id="ARBA00001946"/>
    </source>
</evidence>
<accession>A0A154BNE9</accession>
<dbReference type="SUPFAM" id="SSF142823">
    <property type="entry name" value="ComB-like"/>
    <property type="match status" value="1"/>
</dbReference>
<dbReference type="Gene3D" id="3.90.1560.10">
    <property type="entry name" value="ComB-like"/>
    <property type="match status" value="1"/>
</dbReference>
<dbReference type="Proteomes" id="UP000076268">
    <property type="component" value="Unassembled WGS sequence"/>
</dbReference>
<evidence type="ECO:0000256" key="7">
    <source>
        <dbReference type="ARBA" id="ARBA00033711"/>
    </source>
</evidence>
<keyword evidence="10" id="KW-1185">Reference proteome</keyword>
<dbReference type="AlphaFoldDB" id="A0A154BNE9"/>
<keyword evidence="5 8" id="KW-0378">Hydrolase</keyword>
<dbReference type="InterPro" id="IPR036702">
    <property type="entry name" value="ComB-like_sf"/>
</dbReference>
<organism evidence="9 10">
    <name type="scientific">Anaerosporomusa subterranea</name>
    <dbReference type="NCBI Taxonomy" id="1794912"/>
    <lineage>
        <taxon>Bacteria</taxon>
        <taxon>Bacillati</taxon>
        <taxon>Bacillota</taxon>
        <taxon>Negativicutes</taxon>
        <taxon>Acetonemataceae</taxon>
        <taxon>Anaerosporomusa</taxon>
    </lineage>
</organism>
<comment type="caution">
    <text evidence="9">The sequence shown here is derived from an EMBL/GenBank/DDBJ whole genome shotgun (WGS) entry which is preliminary data.</text>
</comment>
<keyword evidence="6 8" id="KW-0460">Magnesium</keyword>
<comment type="cofactor">
    <cofactor evidence="1 8">
        <name>Mg(2+)</name>
        <dbReference type="ChEBI" id="CHEBI:18420"/>
    </cofactor>
</comment>
<dbReference type="EMBL" id="LSGP01000026">
    <property type="protein sequence ID" value="KYZ75048.1"/>
    <property type="molecule type" value="Genomic_DNA"/>
</dbReference>
<evidence type="ECO:0000313" key="9">
    <source>
        <dbReference type="EMBL" id="KYZ75048.1"/>
    </source>
</evidence>
<dbReference type="GO" id="GO:0050545">
    <property type="term" value="F:sulfopyruvate decarboxylase activity"/>
    <property type="evidence" value="ECO:0007669"/>
    <property type="project" value="TreeGrafter"/>
</dbReference>
<dbReference type="FunFam" id="3.90.1560.10:FF:000001">
    <property type="entry name" value="Probable 2-phosphosulfolactate phosphatase"/>
    <property type="match status" value="1"/>
</dbReference>
<dbReference type="GO" id="GO:0050532">
    <property type="term" value="F:2-phosphosulfolactate phosphatase activity"/>
    <property type="evidence" value="ECO:0007669"/>
    <property type="project" value="UniProtKB-UniRule"/>
</dbReference>
<dbReference type="GO" id="GO:0000287">
    <property type="term" value="F:magnesium ion binding"/>
    <property type="evidence" value="ECO:0007669"/>
    <property type="project" value="UniProtKB-UniRule"/>
</dbReference>
<dbReference type="STRING" id="1794912.AXX12_15850"/>
<dbReference type="OrthoDB" id="4913at2"/>
<protein>
    <recommendedName>
        <fullName evidence="4 8">Probable 2-phosphosulfolactate phosphatase</fullName>
        <ecNumber evidence="3 8">3.1.3.71</ecNumber>
    </recommendedName>
</protein>
<dbReference type="EC" id="3.1.3.71" evidence="3 8"/>
<proteinExistence type="inferred from homology"/>
<dbReference type="InterPro" id="IPR005238">
    <property type="entry name" value="ComB-like"/>
</dbReference>